<dbReference type="EMBL" id="FQXR01000003">
    <property type="protein sequence ID" value="SHH59128.1"/>
    <property type="molecule type" value="Genomic_DNA"/>
</dbReference>
<evidence type="ECO:0000313" key="4">
    <source>
        <dbReference type="Proteomes" id="UP000184389"/>
    </source>
</evidence>
<gene>
    <name evidence="3" type="ORF">SAMN02745180_00555</name>
</gene>
<reference evidence="3 4" key="1">
    <citation type="submission" date="2016-11" db="EMBL/GenBank/DDBJ databases">
        <authorList>
            <person name="Jaros S."/>
            <person name="Januszkiewicz K."/>
            <person name="Wedrychowicz H."/>
        </authorList>
    </citation>
    <scope>NUCLEOTIDE SEQUENCE [LARGE SCALE GENOMIC DNA]</scope>
    <source>
        <strain evidence="3 4">DSM 13106</strain>
    </source>
</reference>
<dbReference type="STRING" id="1123281.SAMN02745180_00555"/>
<dbReference type="InterPro" id="IPR017592">
    <property type="entry name" value="Pilus_assmbl_Flp-typ_CpaB"/>
</dbReference>
<evidence type="ECO:0000256" key="1">
    <source>
        <dbReference type="SAM" id="MobiDB-lite"/>
    </source>
</evidence>
<evidence type="ECO:0000259" key="2">
    <source>
        <dbReference type="SMART" id="SM00858"/>
    </source>
</evidence>
<dbReference type="Pfam" id="PF16976">
    <property type="entry name" value="RcpC"/>
    <property type="match status" value="1"/>
</dbReference>
<dbReference type="CDD" id="cd11614">
    <property type="entry name" value="SAF_CpaB_FlgA_like"/>
    <property type="match status" value="1"/>
</dbReference>
<dbReference type="AlphaFoldDB" id="A0A1M5U884"/>
<dbReference type="InterPro" id="IPR031571">
    <property type="entry name" value="RcpC_dom"/>
</dbReference>
<accession>A0A1M5U884</accession>
<name>A0A1M5U884_9FIRM</name>
<organism evidence="3 4">
    <name type="scientific">Sporanaerobacter acetigenes DSM 13106</name>
    <dbReference type="NCBI Taxonomy" id="1123281"/>
    <lineage>
        <taxon>Bacteria</taxon>
        <taxon>Bacillati</taxon>
        <taxon>Bacillota</taxon>
        <taxon>Tissierellia</taxon>
        <taxon>Tissierellales</taxon>
        <taxon>Sporanaerobacteraceae</taxon>
        <taxon>Sporanaerobacter</taxon>
    </lineage>
</organism>
<evidence type="ECO:0000313" key="3">
    <source>
        <dbReference type="EMBL" id="SHH59128.1"/>
    </source>
</evidence>
<sequence length="275" mass="30349">MAKKFLKNRTVLGIASIVLALVISFGITPLLSNAMKSQVEIVRAGKDIKKGEKITSDKVIKIKVGGYNLPGSVIKKSDDVVGKYAKENIYKDDYFLSSKISNVKSNIDSYLYDLGEDKMAVSITIKNFAAGLSGKLKPGDIVSVISTNEDKSTSIVPELRYVEVLAVTTKEGADKEERDIEKEEEEELPATVTLIVGDVQAEKLIMCEQSGNIHLALVYRGLEKEKYLQIQDEYIQSIKQGGENSGEVEEDADTKVEFTQNTNAEIEGERQDSEE</sequence>
<keyword evidence="4" id="KW-1185">Reference proteome</keyword>
<dbReference type="SMART" id="SM00858">
    <property type="entry name" value="SAF"/>
    <property type="match status" value="1"/>
</dbReference>
<feature type="domain" description="SAF" evidence="2">
    <location>
        <begin position="39"/>
        <end position="101"/>
    </location>
</feature>
<proteinExistence type="predicted"/>
<protein>
    <submittedName>
        <fullName evidence="3">Pilus assembly protein CpaB</fullName>
    </submittedName>
</protein>
<dbReference type="NCBIfam" id="TIGR03177">
    <property type="entry name" value="pilus_cpaB"/>
    <property type="match status" value="1"/>
</dbReference>
<dbReference type="RefSeq" id="WP_072743140.1">
    <property type="nucleotide sequence ID" value="NZ_FQXR01000003.1"/>
</dbReference>
<dbReference type="OrthoDB" id="1953381at2"/>
<dbReference type="Proteomes" id="UP000184389">
    <property type="component" value="Unassembled WGS sequence"/>
</dbReference>
<feature type="region of interest" description="Disordered" evidence="1">
    <location>
        <begin position="241"/>
        <end position="275"/>
    </location>
</feature>
<dbReference type="Pfam" id="PF08666">
    <property type="entry name" value="SAF"/>
    <property type="match status" value="1"/>
</dbReference>
<dbReference type="InterPro" id="IPR013974">
    <property type="entry name" value="SAF"/>
</dbReference>
<dbReference type="Gene3D" id="3.90.1210.10">
    <property type="entry name" value="Antifreeze-like/N-acetylneuraminic acid synthase C-terminal domain"/>
    <property type="match status" value="1"/>
</dbReference>